<dbReference type="SMART" id="SM00409">
    <property type="entry name" value="IG"/>
    <property type="match status" value="2"/>
</dbReference>
<dbReference type="PANTHER" id="PTHR24100:SF144">
    <property type="entry name" value="SELECTION AND UPKEEP OF INTRAEPITHELIAL T-CELLS PROTEIN 2 ISOFORM X1"/>
    <property type="match status" value="1"/>
</dbReference>
<sequence length="404" mass="45687">MGCGNWGVATKWAWSKNCRAARTKSFCPSFHFSNVGRYVIGGASLPSVAAALGSDVLLPCRLIPEMNTEEMEIRWFKPMYRPYVHLYINGKDDYTAQMPQFANRTELLKENITRGIFPLIIRNVTAQDSGEYHCFVESSDWHGITTVQLQVTDWSVMLKGHLCAWRYVCASEILSNNYLSNHFQLFYAVFLTVRFTVSSTTSVVAALGSDVVLPCHLTPEMNAEKMEIRWFKPMYQPYVHLYINGKDDYTAQMPQFANRTELLKENITRGIFPLKIRNVTAQDSGEYYCFVESTEHHGMAAVQLQVTAVGSLPVITSNTFTSNDTAFCGSCGWLPEPSLIWTDTQGNRVIPSMGNVYKDEKSFYCIFSIIFLPNASNITCTVSNSINQSKYDSRSWWAPLPLQG</sequence>
<dbReference type="AlphaFoldDB" id="L7N344"/>
<dbReference type="InParanoid" id="L7N344"/>
<evidence type="ECO:0000256" key="5">
    <source>
        <dbReference type="ARBA" id="ARBA00023180"/>
    </source>
</evidence>
<keyword evidence="5" id="KW-0325">Glycoprotein</keyword>
<dbReference type="InterPro" id="IPR007110">
    <property type="entry name" value="Ig-like_dom"/>
</dbReference>
<dbReference type="InterPro" id="IPR036179">
    <property type="entry name" value="Ig-like_dom_sf"/>
</dbReference>
<keyword evidence="3" id="KW-0472">Membrane</keyword>
<protein>
    <recommendedName>
        <fullName evidence="7">Ig-like domain-containing protein</fullName>
    </recommendedName>
</protein>
<evidence type="ECO:0000256" key="1">
    <source>
        <dbReference type="ARBA" id="ARBA00004370"/>
    </source>
</evidence>
<dbReference type="ExpressionAtlas" id="L7N344">
    <property type="expression patterns" value="baseline"/>
</dbReference>
<proteinExistence type="predicted"/>
<dbReference type="InterPro" id="IPR003599">
    <property type="entry name" value="Ig_sub"/>
</dbReference>
<dbReference type="InterPro" id="IPR050504">
    <property type="entry name" value="IgSF_BTN/MOG"/>
</dbReference>
<evidence type="ECO:0000256" key="3">
    <source>
        <dbReference type="ARBA" id="ARBA00023136"/>
    </source>
</evidence>
<feature type="domain" description="Ig-like" evidence="7">
    <location>
        <begin position="193"/>
        <end position="307"/>
    </location>
</feature>
<dbReference type="eggNOG" id="ENOG502QSRZ">
    <property type="taxonomic scope" value="Eukaryota"/>
</dbReference>
<dbReference type="InterPro" id="IPR013783">
    <property type="entry name" value="Ig-like_fold"/>
</dbReference>
<evidence type="ECO:0000259" key="7">
    <source>
        <dbReference type="PROSITE" id="PS50835"/>
    </source>
</evidence>
<dbReference type="SUPFAM" id="SSF48726">
    <property type="entry name" value="Immunoglobulin"/>
    <property type="match status" value="3"/>
</dbReference>
<reference evidence="8" key="1">
    <citation type="journal article" date="2010" name="Science">
        <title>The genome of the Western clawed frog Xenopus tropicalis.</title>
        <authorList>
            <person name="Hellsten U."/>
            <person name="Harland R.M."/>
            <person name="Gilchrist M.J."/>
            <person name="Hendrix D."/>
            <person name="Jurka J."/>
            <person name="Kapitonov V."/>
            <person name="Ovcharenko I."/>
            <person name="Putnam N.H."/>
            <person name="Shu S."/>
            <person name="Taher L."/>
            <person name="Blitz I.L."/>
            <person name="Blumberg B."/>
            <person name="Dichmann D.S."/>
            <person name="Dubchak I."/>
            <person name="Amaya E."/>
            <person name="Detter J.C."/>
            <person name="Fletcher R."/>
            <person name="Gerhard D.S."/>
            <person name="Goodstein D."/>
            <person name="Graves T."/>
            <person name="Grigoriev I.V."/>
            <person name="Grimwood J."/>
            <person name="Kawashima T."/>
            <person name="Lindquist E."/>
            <person name="Lucas S.M."/>
            <person name="Mead P.E."/>
            <person name="Mitros T."/>
            <person name="Ogino H."/>
            <person name="Ohta Y."/>
            <person name="Poliakov A.V."/>
            <person name="Pollet N."/>
            <person name="Robert J."/>
            <person name="Salamov A."/>
            <person name="Sater A.K."/>
            <person name="Schmutz J."/>
            <person name="Terry A."/>
            <person name="Vize P.D."/>
            <person name="Warren W.C."/>
            <person name="Wells D."/>
            <person name="Wills A."/>
            <person name="Wilson R.K."/>
            <person name="Zimmerman L.B."/>
            <person name="Zorn A.M."/>
            <person name="Grainger R."/>
            <person name="Grammer T."/>
            <person name="Khokha M.K."/>
            <person name="Richardson P.M."/>
            <person name="Rokhsar D.S."/>
        </authorList>
    </citation>
    <scope>NUCLEOTIDE SEQUENCE [LARGE SCALE GENOMIC DNA]</scope>
    <source>
        <strain evidence="8">Nigerian</strain>
    </source>
</reference>
<evidence type="ECO:0000256" key="2">
    <source>
        <dbReference type="ARBA" id="ARBA00022729"/>
    </source>
</evidence>
<evidence type="ECO:0000313" key="8">
    <source>
        <dbReference type="Ensembl" id="ENSXETP00000019861"/>
    </source>
</evidence>
<dbReference type="FunFam" id="2.60.40.10:FF:000142">
    <property type="entry name" value="V-set domain-containing T-cell activation inhibitor 1"/>
    <property type="match status" value="2"/>
</dbReference>
<dbReference type="Pfam" id="PF22705">
    <property type="entry name" value="C2-set_3"/>
    <property type="match status" value="1"/>
</dbReference>
<dbReference type="PANTHER" id="PTHR24100">
    <property type="entry name" value="BUTYROPHILIN"/>
    <property type="match status" value="1"/>
</dbReference>
<feature type="domain" description="Ig-like" evidence="7">
    <location>
        <begin position="28"/>
        <end position="152"/>
    </location>
</feature>
<dbReference type="HOGENOM" id="CLU_013137_8_4_1"/>
<accession>L7N344</accession>
<dbReference type="FunCoup" id="L7N344">
    <property type="interactions" value="284"/>
</dbReference>
<dbReference type="Bgee" id="ENSXETG00000003138">
    <property type="expression patterns" value="Expressed in liver and 9 other cell types or tissues"/>
</dbReference>
<keyword evidence="2" id="KW-0732">Signal</keyword>
<dbReference type="GO" id="GO:1903037">
    <property type="term" value="P:regulation of leukocyte cell-cell adhesion"/>
    <property type="evidence" value="ECO:0007669"/>
    <property type="project" value="UniProtKB-ARBA"/>
</dbReference>
<name>L7N344_XENTR</name>
<keyword evidence="4" id="KW-1015">Disulfide bond</keyword>
<dbReference type="InterPro" id="IPR053896">
    <property type="entry name" value="BTN3A2-like_Ig-C"/>
</dbReference>
<dbReference type="PROSITE" id="PS50835">
    <property type="entry name" value="IG_LIKE"/>
    <property type="match status" value="2"/>
</dbReference>
<dbReference type="Pfam" id="PF07686">
    <property type="entry name" value="V-set"/>
    <property type="match status" value="2"/>
</dbReference>
<organism evidence="8">
    <name type="scientific">Xenopus tropicalis</name>
    <name type="common">Western clawed frog</name>
    <name type="synonym">Silurana tropicalis</name>
    <dbReference type="NCBI Taxonomy" id="8364"/>
    <lineage>
        <taxon>Eukaryota</taxon>
        <taxon>Metazoa</taxon>
        <taxon>Chordata</taxon>
        <taxon>Craniata</taxon>
        <taxon>Vertebrata</taxon>
        <taxon>Euteleostomi</taxon>
        <taxon>Amphibia</taxon>
        <taxon>Batrachia</taxon>
        <taxon>Anura</taxon>
        <taxon>Pipoidea</taxon>
        <taxon>Pipidae</taxon>
        <taxon>Xenopodinae</taxon>
        <taxon>Xenopus</taxon>
        <taxon>Silurana</taxon>
    </lineage>
</organism>
<dbReference type="Ensembl" id="ENSXETT00000019861">
    <property type="protein sequence ID" value="ENSXETP00000019861"/>
    <property type="gene ID" value="ENSXETG00000003138"/>
</dbReference>
<dbReference type="SMART" id="SM00406">
    <property type="entry name" value="IGv"/>
    <property type="match status" value="2"/>
</dbReference>
<dbReference type="GO" id="GO:0050863">
    <property type="term" value="P:regulation of T cell activation"/>
    <property type="evidence" value="ECO:0007669"/>
    <property type="project" value="UniProtKB-ARBA"/>
</dbReference>
<evidence type="ECO:0000256" key="6">
    <source>
        <dbReference type="ARBA" id="ARBA00023319"/>
    </source>
</evidence>
<evidence type="ECO:0000256" key="4">
    <source>
        <dbReference type="ARBA" id="ARBA00023157"/>
    </source>
</evidence>
<comment type="subcellular location">
    <subcellularLocation>
        <location evidence="1">Membrane</location>
    </subcellularLocation>
</comment>
<dbReference type="InterPro" id="IPR013106">
    <property type="entry name" value="Ig_V-set"/>
</dbReference>
<keyword evidence="6" id="KW-0393">Immunoglobulin domain</keyword>
<dbReference type="Gene3D" id="2.60.40.10">
    <property type="entry name" value="Immunoglobulins"/>
    <property type="match status" value="3"/>
</dbReference>
<reference evidence="8" key="2">
    <citation type="submission" date="2013-01" db="UniProtKB">
        <authorList>
            <consortium name="Ensembl"/>
        </authorList>
    </citation>
    <scope>IDENTIFICATION</scope>
</reference>
<dbReference type="GeneTree" id="ENSGT01120000271914"/>
<dbReference type="GO" id="GO:0016020">
    <property type="term" value="C:membrane"/>
    <property type="evidence" value="ECO:0007669"/>
    <property type="project" value="UniProtKB-SubCell"/>
</dbReference>